<proteinExistence type="predicted"/>
<accession>A0A644YEH9</accession>
<comment type="caution">
    <text evidence="1">The sequence shown here is derived from an EMBL/GenBank/DDBJ whole genome shotgun (WGS) entry which is preliminary data.</text>
</comment>
<organism evidence="1">
    <name type="scientific">bioreactor metagenome</name>
    <dbReference type="NCBI Taxonomy" id="1076179"/>
    <lineage>
        <taxon>unclassified sequences</taxon>
        <taxon>metagenomes</taxon>
        <taxon>ecological metagenomes</taxon>
    </lineage>
</organism>
<dbReference type="EMBL" id="VSSQ01004788">
    <property type="protein sequence ID" value="MPM26637.1"/>
    <property type="molecule type" value="Genomic_DNA"/>
</dbReference>
<dbReference type="AlphaFoldDB" id="A0A644YEH9"/>
<sequence>MIRIEEPPIVDIAERANVSAQADGGGDQLDEVNGADGDDIEQRKIVDAQHNFQQNVMQIHQATPFLLRSACLSSANWSISCA</sequence>
<gene>
    <name evidence="1" type="ORF">SDC9_73141</name>
</gene>
<name>A0A644YEH9_9ZZZZ</name>
<protein>
    <submittedName>
        <fullName evidence="1">Uncharacterized protein</fullName>
    </submittedName>
</protein>
<evidence type="ECO:0000313" key="1">
    <source>
        <dbReference type="EMBL" id="MPM26637.1"/>
    </source>
</evidence>
<reference evidence="1" key="1">
    <citation type="submission" date="2019-08" db="EMBL/GenBank/DDBJ databases">
        <authorList>
            <person name="Kucharzyk K."/>
            <person name="Murdoch R.W."/>
            <person name="Higgins S."/>
            <person name="Loffler F."/>
        </authorList>
    </citation>
    <scope>NUCLEOTIDE SEQUENCE</scope>
</reference>